<evidence type="ECO:0000313" key="8">
    <source>
        <dbReference type="EMBL" id="MBI8989793.1"/>
    </source>
</evidence>
<feature type="transmembrane region" description="Helical" evidence="6">
    <location>
        <begin position="88"/>
        <end position="108"/>
    </location>
</feature>
<evidence type="ECO:0000256" key="2">
    <source>
        <dbReference type="ARBA" id="ARBA00007362"/>
    </source>
</evidence>
<keyword evidence="5 6" id="KW-0472">Membrane</keyword>
<feature type="transmembrane region" description="Helical" evidence="6">
    <location>
        <begin position="256"/>
        <end position="276"/>
    </location>
</feature>
<gene>
    <name evidence="8" type="ORF">JDV75_08475</name>
</gene>
<feature type="transmembrane region" description="Helical" evidence="6">
    <location>
        <begin position="232"/>
        <end position="250"/>
    </location>
</feature>
<dbReference type="PANTHER" id="PTHR32322:SF2">
    <property type="entry name" value="EAMA DOMAIN-CONTAINING PROTEIN"/>
    <property type="match status" value="1"/>
</dbReference>
<accession>A0A934I9J6</accession>
<reference evidence="8" key="1">
    <citation type="submission" date="2020-12" db="EMBL/GenBank/DDBJ databases">
        <title>Genome public.</title>
        <authorList>
            <person name="Sun Q."/>
        </authorList>
    </citation>
    <scope>NUCLEOTIDE SEQUENCE</scope>
    <source>
        <strain evidence="8">CCM 8863</strain>
    </source>
</reference>
<evidence type="ECO:0000256" key="1">
    <source>
        <dbReference type="ARBA" id="ARBA00004141"/>
    </source>
</evidence>
<feature type="transmembrane region" description="Helical" evidence="6">
    <location>
        <begin position="115"/>
        <end position="135"/>
    </location>
</feature>
<comment type="similarity">
    <text evidence="2">Belongs to the EamA transporter family.</text>
</comment>
<dbReference type="Proteomes" id="UP000645966">
    <property type="component" value="Unassembled WGS sequence"/>
</dbReference>
<evidence type="ECO:0000256" key="6">
    <source>
        <dbReference type="SAM" id="Phobius"/>
    </source>
</evidence>
<keyword evidence="4 6" id="KW-1133">Transmembrane helix</keyword>
<feature type="transmembrane region" description="Helical" evidence="6">
    <location>
        <begin position="60"/>
        <end position="82"/>
    </location>
</feature>
<feature type="transmembrane region" description="Helical" evidence="6">
    <location>
        <begin position="170"/>
        <end position="190"/>
    </location>
</feature>
<dbReference type="InterPro" id="IPR037185">
    <property type="entry name" value="EmrE-like"/>
</dbReference>
<evidence type="ECO:0000256" key="5">
    <source>
        <dbReference type="ARBA" id="ARBA00023136"/>
    </source>
</evidence>
<dbReference type="EMBL" id="JAEIOS010000013">
    <property type="protein sequence ID" value="MBI8989793.1"/>
    <property type="molecule type" value="Genomic_DNA"/>
</dbReference>
<comment type="caution">
    <text evidence="8">The sequence shown here is derived from an EMBL/GenBank/DDBJ whole genome shotgun (WGS) entry which is preliminary data.</text>
</comment>
<feature type="transmembrane region" description="Helical" evidence="6">
    <location>
        <begin position="30"/>
        <end position="48"/>
    </location>
</feature>
<comment type="subcellular location">
    <subcellularLocation>
        <location evidence="1">Membrane</location>
        <topology evidence="1">Multi-pass membrane protein</topology>
    </subcellularLocation>
</comment>
<evidence type="ECO:0000256" key="3">
    <source>
        <dbReference type="ARBA" id="ARBA00022692"/>
    </source>
</evidence>
<feature type="domain" description="EamA" evidence="7">
    <location>
        <begin position="140"/>
        <end position="270"/>
    </location>
</feature>
<dbReference type="Pfam" id="PF00892">
    <property type="entry name" value="EamA"/>
    <property type="match status" value="2"/>
</dbReference>
<evidence type="ECO:0000256" key="4">
    <source>
        <dbReference type="ARBA" id="ARBA00022989"/>
    </source>
</evidence>
<feature type="domain" description="EamA" evidence="7">
    <location>
        <begin position="3"/>
        <end position="129"/>
    </location>
</feature>
<dbReference type="RefSeq" id="WP_198738823.1">
    <property type="nucleotide sequence ID" value="NZ_JAEIOS010000013.1"/>
</dbReference>
<feature type="transmembrane region" description="Helical" evidence="6">
    <location>
        <begin position="141"/>
        <end position="158"/>
    </location>
</feature>
<dbReference type="GO" id="GO:0016020">
    <property type="term" value="C:membrane"/>
    <property type="evidence" value="ECO:0007669"/>
    <property type="project" value="UniProtKB-SubCell"/>
</dbReference>
<dbReference type="InterPro" id="IPR050638">
    <property type="entry name" value="AA-Vitamin_Transporters"/>
</dbReference>
<proteinExistence type="inferred from homology"/>
<dbReference type="SUPFAM" id="SSF103481">
    <property type="entry name" value="Multidrug resistance efflux transporter EmrE"/>
    <property type="match status" value="2"/>
</dbReference>
<evidence type="ECO:0000313" key="9">
    <source>
        <dbReference type="Proteomes" id="UP000645966"/>
    </source>
</evidence>
<organism evidence="8 9">
    <name type="scientific">Corynebacterium meridianum</name>
    <dbReference type="NCBI Taxonomy" id="2765363"/>
    <lineage>
        <taxon>Bacteria</taxon>
        <taxon>Bacillati</taxon>
        <taxon>Actinomycetota</taxon>
        <taxon>Actinomycetes</taxon>
        <taxon>Mycobacteriales</taxon>
        <taxon>Corynebacteriaceae</taxon>
        <taxon>Corynebacterium</taxon>
    </lineage>
</organism>
<feature type="transmembrane region" description="Helical" evidence="6">
    <location>
        <begin position="202"/>
        <end position="220"/>
    </location>
</feature>
<evidence type="ECO:0000259" key="7">
    <source>
        <dbReference type="Pfam" id="PF00892"/>
    </source>
</evidence>
<keyword evidence="3 6" id="KW-0812">Transmembrane</keyword>
<sequence>MNLLLTAITPFTWGTTYVVTTEMLPDDRPILAGVMRALPAGLLLLAWFRVLPKGMWWIRAIVLGVVNIGGFFALLFLTAYLLPGGTAAVITSTAPLVVMGLSPLLLGAKVYRAQVVAGVIAVAGVAALVLSPEAALNTEGVVAAVAATLFTGTGLVLAKRWGRPEGVPQLAVTGWQLTFGGLALLPLLLFEGLPDHLTGTNIAGYTYLTVVGALIAYGLWFRGLAILDAVSVSLLSVINPLTATALGVIVKGESFSAIQAVGAVTVIVAASAAQIVGARARKREAANA</sequence>
<name>A0A934I9J6_9CORY</name>
<dbReference type="PANTHER" id="PTHR32322">
    <property type="entry name" value="INNER MEMBRANE TRANSPORTER"/>
    <property type="match status" value="1"/>
</dbReference>
<keyword evidence="9" id="KW-1185">Reference proteome</keyword>
<protein>
    <submittedName>
        <fullName evidence="8">EamA family transporter</fullName>
    </submittedName>
</protein>
<dbReference type="InterPro" id="IPR000620">
    <property type="entry name" value="EamA_dom"/>
</dbReference>
<dbReference type="AlphaFoldDB" id="A0A934I9J6"/>